<evidence type="ECO:0000313" key="2">
    <source>
        <dbReference type="Proteomes" id="UP001151760"/>
    </source>
</evidence>
<evidence type="ECO:0000313" key="1">
    <source>
        <dbReference type="EMBL" id="GJT37944.1"/>
    </source>
</evidence>
<gene>
    <name evidence="1" type="ORF">Tco_0937809</name>
</gene>
<organism evidence="1 2">
    <name type="scientific">Tanacetum coccineum</name>
    <dbReference type="NCBI Taxonomy" id="301880"/>
    <lineage>
        <taxon>Eukaryota</taxon>
        <taxon>Viridiplantae</taxon>
        <taxon>Streptophyta</taxon>
        <taxon>Embryophyta</taxon>
        <taxon>Tracheophyta</taxon>
        <taxon>Spermatophyta</taxon>
        <taxon>Magnoliopsida</taxon>
        <taxon>eudicotyledons</taxon>
        <taxon>Gunneridae</taxon>
        <taxon>Pentapetalae</taxon>
        <taxon>asterids</taxon>
        <taxon>campanulids</taxon>
        <taxon>Asterales</taxon>
        <taxon>Asteraceae</taxon>
        <taxon>Asteroideae</taxon>
        <taxon>Anthemideae</taxon>
        <taxon>Anthemidinae</taxon>
        <taxon>Tanacetum</taxon>
    </lineage>
</organism>
<accession>A0ABQ5DMC9</accession>
<dbReference type="Proteomes" id="UP001151760">
    <property type="component" value="Unassembled WGS sequence"/>
</dbReference>
<dbReference type="EMBL" id="BQNB010015265">
    <property type="protein sequence ID" value="GJT37944.1"/>
    <property type="molecule type" value="Genomic_DNA"/>
</dbReference>
<reference evidence="1" key="1">
    <citation type="journal article" date="2022" name="Int. J. Mol. Sci.">
        <title>Draft Genome of Tanacetum Coccineum: Genomic Comparison of Closely Related Tanacetum-Family Plants.</title>
        <authorList>
            <person name="Yamashiro T."/>
            <person name="Shiraishi A."/>
            <person name="Nakayama K."/>
            <person name="Satake H."/>
        </authorList>
    </citation>
    <scope>NUCLEOTIDE SEQUENCE</scope>
</reference>
<comment type="caution">
    <text evidence="1">The sequence shown here is derived from an EMBL/GenBank/DDBJ whole genome shotgun (WGS) entry which is preliminary data.</text>
</comment>
<reference evidence="1" key="2">
    <citation type="submission" date="2022-01" db="EMBL/GenBank/DDBJ databases">
        <authorList>
            <person name="Yamashiro T."/>
            <person name="Shiraishi A."/>
            <person name="Satake H."/>
            <person name="Nakayama K."/>
        </authorList>
    </citation>
    <scope>NUCLEOTIDE SEQUENCE</scope>
</reference>
<protein>
    <submittedName>
        <fullName evidence="1">Retrovirus-related pol polyprotein from transposon TNT 1-94</fullName>
    </submittedName>
</protein>
<proteinExistence type="predicted"/>
<sequence>MCMFALTVSIVEPKNLKEAMADSAWIEAMQDELHQFDRLKVWDSFDKPFWKMVIKLKWLWQEPKSCSPRSCGFSCLRSKHKFFPIYHMDVENGILNGHEGGGLCCSARRVRCPDHLEQVILLRKALYGFKASSTEPGMNELSNFCCPKALLKLIMPDAFDYSGKALLEGSIPGDKLVC</sequence>
<name>A0ABQ5DMC9_9ASTR</name>
<keyword evidence="2" id="KW-1185">Reference proteome</keyword>